<dbReference type="InterPro" id="IPR032675">
    <property type="entry name" value="LRR_dom_sf"/>
</dbReference>
<dbReference type="InterPro" id="IPR017241">
    <property type="entry name" value="Toll-like_receptor"/>
</dbReference>
<comment type="subcellular location">
    <subcellularLocation>
        <location evidence="1">Membrane</location>
        <topology evidence="1">Single-pass type I membrane protein</topology>
    </subcellularLocation>
</comment>
<evidence type="ECO:0000256" key="8">
    <source>
        <dbReference type="ARBA" id="ARBA00023136"/>
    </source>
</evidence>
<dbReference type="PROSITE" id="PS50104">
    <property type="entry name" value="TIR"/>
    <property type="match status" value="1"/>
</dbReference>
<reference evidence="11" key="1">
    <citation type="submission" date="2022-03" db="EMBL/GenBank/DDBJ databases">
        <authorList>
            <person name="Martin C."/>
        </authorList>
    </citation>
    <scope>NUCLEOTIDE SEQUENCE</scope>
</reference>
<gene>
    <name evidence="11" type="ORF">OFUS_LOCUS7406</name>
</gene>
<evidence type="ECO:0000256" key="1">
    <source>
        <dbReference type="ARBA" id="ARBA00004479"/>
    </source>
</evidence>
<evidence type="ECO:0000256" key="7">
    <source>
        <dbReference type="ARBA" id="ARBA00022989"/>
    </source>
</evidence>
<dbReference type="Pfam" id="PF13855">
    <property type="entry name" value="LRR_8"/>
    <property type="match status" value="1"/>
</dbReference>
<evidence type="ECO:0000313" key="12">
    <source>
        <dbReference type="Proteomes" id="UP000749559"/>
    </source>
</evidence>
<dbReference type="InterPro" id="IPR003591">
    <property type="entry name" value="Leu-rich_rpt_typical-subtyp"/>
</dbReference>
<keyword evidence="9" id="KW-0675">Receptor</keyword>
<dbReference type="SUPFAM" id="SSF52200">
    <property type="entry name" value="Toll/Interleukin receptor TIR domain"/>
    <property type="match status" value="1"/>
</dbReference>
<evidence type="ECO:0000256" key="3">
    <source>
        <dbReference type="ARBA" id="ARBA00022614"/>
    </source>
</evidence>
<dbReference type="Gene3D" id="3.40.50.10140">
    <property type="entry name" value="Toll/interleukin-1 receptor homology (TIR) domain"/>
    <property type="match status" value="1"/>
</dbReference>
<dbReference type="InterPro" id="IPR000157">
    <property type="entry name" value="TIR_dom"/>
</dbReference>
<protein>
    <submittedName>
        <fullName evidence="11">Uncharacterized protein</fullName>
    </submittedName>
</protein>
<keyword evidence="12" id="KW-1185">Reference proteome</keyword>
<dbReference type="Proteomes" id="UP000749559">
    <property type="component" value="Unassembled WGS sequence"/>
</dbReference>
<keyword evidence="10" id="KW-0325">Glycoprotein</keyword>
<dbReference type="GO" id="GO:0004888">
    <property type="term" value="F:transmembrane signaling receptor activity"/>
    <property type="evidence" value="ECO:0007669"/>
    <property type="project" value="InterPro"/>
</dbReference>
<dbReference type="InterPro" id="IPR001611">
    <property type="entry name" value="Leu-rich_rpt"/>
</dbReference>
<evidence type="ECO:0000256" key="9">
    <source>
        <dbReference type="ARBA" id="ARBA00023170"/>
    </source>
</evidence>
<dbReference type="PROSITE" id="PS51450">
    <property type="entry name" value="LRR"/>
    <property type="match status" value="2"/>
</dbReference>
<evidence type="ECO:0000256" key="10">
    <source>
        <dbReference type="ARBA" id="ARBA00023180"/>
    </source>
</evidence>
<dbReference type="GO" id="GO:0002224">
    <property type="term" value="P:toll-like receptor signaling pathway"/>
    <property type="evidence" value="ECO:0007669"/>
    <property type="project" value="InterPro"/>
</dbReference>
<evidence type="ECO:0000256" key="6">
    <source>
        <dbReference type="ARBA" id="ARBA00022737"/>
    </source>
</evidence>
<dbReference type="GO" id="GO:0006955">
    <property type="term" value="P:immune response"/>
    <property type="evidence" value="ECO:0007669"/>
    <property type="project" value="InterPro"/>
</dbReference>
<keyword evidence="5" id="KW-0732">Signal</keyword>
<proteinExistence type="inferred from homology"/>
<dbReference type="OrthoDB" id="676979at2759"/>
<dbReference type="SMART" id="SM00369">
    <property type="entry name" value="LRR_TYP"/>
    <property type="match status" value="4"/>
</dbReference>
<comment type="caution">
    <text evidence="11">The sequence shown here is derived from an EMBL/GenBank/DDBJ whole genome shotgun (WGS) entry which is preliminary data.</text>
</comment>
<dbReference type="Pfam" id="PF13676">
    <property type="entry name" value="TIR_2"/>
    <property type="match status" value="1"/>
</dbReference>
<evidence type="ECO:0000256" key="5">
    <source>
        <dbReference type="ARBA" id="ARBA00022729"/>
    </source>
</evidence>
<keyword evidence="7" id="KW-1133">Transmembrane helix</keyword>
<keyword evidence="8" id="KW-0472">Membrane</keyword>
<evidence type="ECO:0000313" key="11">
    <source>
        <dbReference type="EMBL" id="CAH1780756.1"/>
    </source>
</evidence>
<keyword evidence="3" id="KW-0433">Leucine-rich repeat</keyword>
<name>A0A8J1UER6_OWEFU</name>
<dbReference type="PANTHER" id="PTHR24365:SF530">
    <property type="entry name" value="MSTPROX-RELATED"/>
    <property type="match status" value="1"/>
</dbReference>
<dbReference type="PIRSF" id="PIRSF037595">
    <property type="entry name" value="Toll-like_receptor"/>
    <property type="match status" value="1"/>
</dbReference>
<evidence type="ECO:0000256" key="4">
    <source>
        <dbReference type="ARBA" id="ARBA00022692"/>
    </source>
</evidence>
<dbReference type="Gene3D" id="3.80.10.10">
    <property type="entry name" value="Ribonuclease Inhibitor"/>
    <property type="match status" value="2"/>
</dbReference>
<dbReference type="EMBL" id="CAIIXF020000004">
    <property type="protein sequence ID" value="CAH1780756.1"/>
    <property type="molecule type" value="Genomic_DNA"/>
</dbReference>
<dbReference type="SUPFAM" id="SSF52058">
    <property type="entry name" value="L domain-like"/>
    <property type="match status" value="2"/>
</dbReference>
<comment type="similarity">
    <text evidence="2">Belongs to the Toll-like receptor family.</text>
</comment>
<dbReference type="SMART" id="SM00255">
    <property type="entry name" value="TIR"/>
    <property type="match status" value="1"/>
</dbReference>
<dbReference type="PANTHER" id="PTHR24365">
    <property type="entry name" value="TOLL-LIKE RECEPTOR"/>
    <property type="match status" value="1"/>
</dbReference>
<dbReference type="AlphaFoldDB" id="A0A8J1UER6"/>
<sequence length="832" mass="95813">MASWMYACVVLLSVTSSLHGKYGRMLSEICSDKHTCQSCTNTSITCNGKDGSKKQPFYFIPVNDFSPEIRTLNLEFRDIIGLKLVGYKNKKLQRDRVHKVTKRNLTFQEYYPNLEYLNLAGNELEAIPKDVFKGLALRGLNLGINPLNPRIMMKSEDEDWGIFEQLPNIRFLNISRMKHPNHYQITKHNILQYLIPELKYLNHSKIEVIDFSETHRKTAKPYSLNMSLVLTALKETPIREIYLSNNYIDNVYFGSNKEFPELPYSRIGVGEMWNNLSTHLKHLEHFDMSNIGLDLFNSPLLIIHEGTFEKMIASNLKTFKMSSSQTPDLQTDQIEFSHLLINLAIISKLEVLKLVNVMFLRSNYMCRVSSFQDGLSFQNGNKLRILDISGPGKFSEINGEIKGLTSLEELYFNDNNCIIGQSVLSCSNGNFESLKILRLSGNLVQLNSSKEVFADCDKLIHVDLSYNKIKEISSDLLKNAKNLKSLDLSGNLLTHIDLNLAELKQMKFLNLSHNKLDKLEYFFMDKLKRIAANEGLVDLHGNPLSCKCGEIEFISWIQANKFTFHKPNWMLCTDIFSTQVNITKLNLAELKFYCIKPIIISVTATAGTIGVILLSTVLIYKYRFRIQYLALLARAQFRRRNVPDDGYYFDAFLSYSSLDKEFSHNTLTHRLEGDFGYKLCFDERNFLGGHVLEELVTVAMNHSKKIILVISEHFLRSKWCTFEMDIANGVLATRGCNCIILILRVPLNMIPAQLIKPRLRSLLENRLYIEWSEEKDRQQLFWQKLKDTLGRPCNAELTDEHRRNGYLVFNQFDTGICDDVQDELQPLLENSV</sequence>
<accession>A0A8J1UER6</accession>
<dbReference type="InterPro" id="IPR035897">
    <property type="entry name" value="Toll_tir_struct_dom_sf"/>
</dbReference>
<keyword evidence="6" id="KW-0677">Repeat</keyword>
<evidence type="ECO:0000256" key="2">
    <source>
        <dbReference type="ARBA" id="ARBA00009634"/>
    </source>
</evidence>
<dbReference type="GO" id="GO:0005886">
    <property type="term" value="C:plasma membrane"/>
    <property type="evidence" value="ECO:0007669"/>
    <property type="project" value="TreeGrafter"/>
</dbReference>
<keyword evidence="4" id="KW-0812">Transmembrane</keyword>
<organism evidence="11 12">
    <name type="scientific">Owenia fusiformis</name>
    <name type="common">Polychaete worm</name>
    <dbReference type="NCBI Taxonomy" id="6347"/>
    <lineage>
        <taxon>Eukaryota</taxon>
        <taxon>Metazoa</taxon>
        <taxon>Spiralia</taxon>
        <taxon>Lophotrochozoa</taxon>
        <taxon>Annelida</taxon>
        <taxon>Polychaeta</taxon>
        <taxon>Sedentaria</taxon>
        <taxon>Canalipalpata</taxon>
        <taxon>Sabellida</taxon>
        <taxon>Oweniida</taxon>
        <taxon>Oweniidae</taxon>
        <taxon>Owenia</taxon>
    </lineage>
</organism>